<dbReference type="InterPro" id="IPR036388">
    <property type="entry name" value="WH-like_DNA-bd_sf"/>
</dbReference>
<dbReference type="SUPFAM" id="SSF46785">
    <property type="entry name" value="Winged helix' DNA-binding domain"/>
    <property type="match status" value="1"/>
</dbReference>
<protein>
    <recommendedName>
        <fullName evidence="1">O-methyltransferase dimerisation domain-containing protein</fullName>
    </recommendedName>
</protein>
<dbReference type="InterPro" id="IPR036390">
    <property type="entry name" value="WH_DNA-bd_sf"/>
</dbReference>
<dbReference type="PROSITE" id="PS51683">
    <property type="entry name" value="SAM_OMT_II"/>
    <property type="match status" value="1"/>
</dbReference>
<name>A0ABR2TY03_9ROSI</name>
<dbReference type="Gene3D" id="3.40.50.150">
    <property type="entry name" value="Vaccinia Virus protein VP39"/>
    <property type="match status" value="1"/>
</dbReference>
<dbReference type="PANTHER" id="PTHR11746">
    <property type="entry name" value="O-METHYLTRANSFERASE"/>
    <property type="match status" value="1"/>
</dbReference>
<dbReference type="InterPro" id="IPR016461">
    <property type="entry name" value="COMT-like"/>
</dbReference>
<evidence type="ECO:0000313" key="3">
    <source>
        <dbReference type="Proteomes" id="UP001396334"/>
    </source>
</evidence>
<comment type="caution">
    <text evidence="2">The sequence shown here is derived from an EMBL/GenBank/DDBJ whole genome shotgun (WGS) entry which is preliminary data.</text>
</comment>
<reference evidence="2 3" key="1">
    <citation type="journal article" date="2024" name="G3 (Bethesda)">
        <title>Genome assembly of Hibiscus sabdariffa L. provides insights into metabolisms of medicinal natural products.</title>
        <authorList>
            <person name="Kim T."/>
        </authorList>
    </citation>
    <scope>NUCLEOTIDE SEQUENCE [LARGE SCALE GENOMIC DNA]</scope>
    <source>
        <strain evidence="2">TK-2024</strain>
        <tissue evidence="2">Old leaves</tissue>
    </source>
</reference>
<dbReference type="EMBL" id="JBBPBN010000004">
    <property type="protein sequence ID" value="KAK9042230.1"/>
    <property type="molecule type" value="Genomic_DNA"/>
</dbReference>
<organism evidence="2 3">
    <name type="scientific">Hibiscus sabdariffa</name>
    <name type="common">roselle</name>
    <dbReference type="NCBI Taxonomy" id="183260"/>
    <lineage>
        <taxon>Eukaryota</taxon>
        <taxon>Viridiplantae</taxon>
        <taxon>Streptophyta</taxon>
        <taxon>Embryophyta</taxon>
        <taxon>Tracheophyta</taxon>
        <taxon>Spermatophyta</taxon>
        <taxon>Magnoliopsida</taxon>
        <taxon>eudicotyledons</taxon>
        <taxon>Gunneridae</taxon>
        <taxon>Pentapetalae</taxon>
        <taxon>rosids</taxon>
        <taxon>malvids</taxon>
        <taxon>Malvales</taxon>
        <taxon>Malvaceae</taxon>
        <taxon>Malvoideae</taxon>
        <taxon>Hibiscus</taxon>
    </lineage>
</organism>
<sequence length="174" mass="18902">MAVVNCVIDFGVADAIENHGSPMPLPELAAVLRCEPSCLYRIMRFLVHYLVFTEEPISQHSTGFSLTPLSRRLIKHGEKTMAPFILLEASPTMLGPWHSLSARVLESGDMPPFEAANGTALWSYAEANPGLRKLFNDAMACSARGTVRAVIEVCPEVFGGIESLVMLVEATGLL</sequence>
<keyword evidence="3" id="KW-1185">Reference proteome</keyword>
<dbReference type="Gene3D" id="1.10.10.10">
    <property type="entry name" value="Winged helix-like DNA-binding domain superfamily/Winged helix DNA-binding domain"/>
    <property type="match status" value="1"/>
</dbReference>
<feature type="domain" description="O-methyltransferase dimerisation" evidence="1">
    <location>
        <begin position="3"/>
        <end position="75"/>
    </location>
</feature>
<dbReference type="Pfam" id="PF08100">
    <property type="entry name" value="Dimerisation"/>
    <property type="match status" value="1"/>
</dbReference>
<dbReference type="SUPFAM" id="SSF53335">
    <property type="entry name" value="S-adenosyl-L-methionine-dependent methyltransferases"/>
    <property type="match status" value="1"/>
</dbReference>
<accession>A0ABR2TY03</accession>
<gene>
    <name evidence="2" type="ORF">V6N11_017307</name>
</gene>
<proteinExistence type="predicted"/>
<dbReference type="InterPro" id="IPR012967">
    <property type="entry name" value="COMT_dimerisation"/>
</dbReference>
<evidence type="ECO:0000313" key="2">
    <source>
        <dbReference type="EMBL" id="KAK9042230.1"/>
    </source>
</evidence>
<dbReference type="Proteomes" id="UP001396334">
    <property type="component" value="Unassembled WGS sequence"/>
</dbReference>
<dbReference type="InterPro" id="IPR029063">
    <property type="entry name" value="SAM-dependent_MTases_sf"/>
</dbReference>
<evidence type="ECO:0000259" key="1">
    <source>
        <dbReference type="Pfam" id="PF08100"/>
    </source>
</evidence>